<sequence length="228" mass="25177">MSSQRWPSLISSDSLHFAALSLLFILPLSLFNIIHDLILQPSPSPFNTHQILPKLLYASALLIFNIFSVSAVTHIIFHAFHRNPIKLPSSLKSILPSFLTLLATKLAYFIVSVAISFGFRICIGVVMFGLIFLGLEIDPTTKPFMAVTVILFVALFVYLWVERCLMDVFVVVESKLVILQGIVSWRFSVLEGGARTSSGGYRGGAVLQLVVGAALSTVLTLLRHIYVK</sequence>
<comment type="caution">
    <text evidence="2">The sequence shown here is derived from an EMBL/GenBank/DDBJ whole genome shotgun (WGS) entry which is preliminary data.</text>
</comment>
<keyword evidence="1" id="KW-1133">Transmembrane helix</keyword>
<feature type="transmembrane region" description="Helical" evidence="1">
    <location>
        <begin position="205"/>
        <end position="226"/>
    </location>
</feature>
<evidence type="ECO:0000313" key="3">
    <source>
        <dbReference type="Proteomes" id="UP001567538"/>
    </source>
</evidence>
<accession>A0ABD1H3T9</accession>
<protein>
    <recommendedName>
        <fullName evidence="4">Transmembrane protein</fullName>
    </recommendedName>
</protein>
<evidence type="ECO:0000313" key="2">
    <source>
        <dbReference type="EMBL" id="KAL1551083.1"/>
    </source>
</evidence>
<proteinExistence type="predicted"/>
<feature type="transmembrane region" description="Helical" evidence="1">
    <location>
        <begin position="15"/>
        <end position="34"/>
    </location>
</feature>
<dbReference type="AlphaFoldDB" id="A0ABD1H3T9"/>
<evidence type="ECO:0000256" key="1">
    <source>
        <dbReference type="SAM" id="Phobius"/>
    </source>
</evidence>
<gene>
    <name evidence="2" type="ORF">AAHA92_18969</name>
</gene>
<feature type="transmembrane region" description="Helical" evidence="1">
    <location>
        <begin position="118"/>
        <end position="137"/>
    </location>
</feature>
<feature type="transmembrane region" description="Helical" evidence="1">
    <location>
        <begin position="93"/>
        <end position="111"/>
    </location>
</feature>
<feature type="transmembrane region" description="Helical" evidence="1">
    <location>
        <begin position="55"/>
        <end position="81"/>
    </location>
</feature>
<keyword evidence="3" id="KW-1185">Reference proteome</keyword>
<dbReference type="Proteomes" id="UP001567538">
    <property type="component" value="Unassembled WGS sequence"/>
</dbReference>
<feature type="transmembrane region" description="Helical" evidence="1">
    <location>
        <begin position="143"/>
        <end position="161"/>
    </location>
</feature>
<evidence type="ECO:0008006" key="4">
    <source>
        <dbReference type="Google" id="ProtNLM"/>
    </source>
</evidence>
<keyword evidence="1" id="KW-0472">Membrane</keyword>
<feature type="transmembrane region" description="Helical" evidence="1">
    <location>
        <begin position="168"/>
        <end position="185"/>
    </location>
</feature>
<name>A0ABD1H3T9_SALDI</name>
<reference evidence="2 3" key="1">
    <citation type="submission" date="2024-06" db="EMBL/GenBank/DDBJ databases">
        <title>A chromosome level genome sequence of Diviner's sage (Salvia divinorum).</title>
        <authorList>
            <person name="Ford S.A."/>
            <person name="Ro D.-K."/>
            <person name="Ness R.W."/>
            <person name="Phillips M.A."/>
        </authorList>
    </citation>
    <scope>NUCLEOTIDE SEQUENCE [LARGE SCALE GENOMIC DNA]</scope>
    <source>
        <strain evidence="2">SAF-2024a</strain>
        <tissue evidence="2">Leaf</tissue>
    </source>
</reference>
<organism evidence="2 3">
    <name type="scientific">Salvia divinorum</name>
    <name type="common">Maria pastora</name>
    <name type="synonym">Diviner's sage</name>
    <dbReference type="NCBI Taxonomy" id="28513"/>
    <lineage>
        <taxon>Eukaryota</taxon>
        <taxon>Viridiplantae</taxon>
        <taxon>Streptophyta</taxon>
        <taxon>Embryophyta</taxon>
        <taxon>Tracheophyta</taxon>
        <taxon>Spermatophyta</taxon>
        <taxon>Magnoliopsida</taxon>
        <taxon>eudicotyledons</taxon>
        <taxon>Gunneridae</taxon>
        <taxon>Pentapetalae</taxon>
        <taxon>asterids</taxon>
        <taxon>lamiids</taxon>
        <taxon>Lamiales</taxon>
        <taxon>Lamiaceae</taxon>
        <taxon>Nepetoideae</taxon>
        <taxon>Mentheae</taxon>
        <taxon>Salviinae</taxon>
        <taxon>Salvia</taxon>
        <taxon>Salvia subgen. Calosphace</taxon>
    </lineage>
</organism>
<keyword evidence="1" id="KW-0812">Transmembrane</keyword>
<dbReference type="EMBL" id="JBEAFC010000007">
    <property type="protein sequence ID" value="KAL1551083.1"/>
    <property type="molecule type" value="Genomic_DNA"/>
</dbReference>